<comment type="caution">
    <text evidence="1">The sequence shown here is derived from an EMBL/GenBank/DDBJ whole genome shotgun (WGS) entry which is preliminary data.</text>
</comment>
<protein>
    <submittedName>
        <fullName evidence="1">Uncharacterized protein</fullName>
    </submittedName>
</protein>
<name>A0ABS4KR89_9CLOT</name>
<dbReference type="Proteomes" id="UP001519307">
    <property type="component" value="Unassembled WGS sequence"/>
</dbReference>
<sequence>MRIIKTLRDIELLKEKSKINKKVIQEIEEYFKNFYNNIGKPEGRIIKEFSLRDCGIIVYPEDGKNV</sequence>
<organism evidence="1 2">
    <name type="scientific">Clostridium algifaecis</name>
    <dbReference type="NCBI Taxonomy" id="1472040"/>
    <lineage>
        <taxon>Bacteria</taxon>
        <taxon>Bacillati</taxon>
        <taxon>Bacillota</taxon>
        <taxon>Clostridia</taxon>
        <taxon>Eubacteriales</taxon>
        <taxon>Clostridiaceae</taxon>
        <taxon>Clostridium</taxon>
    </lineage>
</organism>
<evidence type="ECO:0000313" key="1">
    <source>
        <dbReference type="EMBL" id="MBP2031911.1"/>
    </source>
</evidence>
<accession>A0ABS4KR89</accession>
<dbReference type="RefSeq" id="WP_245331463.1">
    <property type="nucleotide sequence ID" value="NZ_JAGGLM010000002.1"/>
</dbReference>
<evidence type="ECO:0000313" key="2">
    <source>
        <dbReference type="Proteomes" id="UP001519307"/>
    </source>
</evidence>
<dbReference type="EMBL" id="JAGGLM010000002">
    <property type="protein sequence ID" value="MBP2031911.1"/>
    <property type="molecule type" value="Genomic_DNA"/>
</dbReference>
<keyword evidence="2" id="KW-1185">Reference proteome</keyword>
<proteinExistence type="predicted"/>
<gene>
    <name evidence="1" type="ORF">J2Z42_000576</name>
</gene>
<reference evidence="1 2" key="1">
    <citation type="submission" date="2021-03" db="EMBL/GenBank/DDBJ databases">
        <title>Genomic Encyclopedia of Type Strains, Phase IV (KMG-IV): sequencing the most valuable type-strain genomes for metagenomic binning, comparative biology and taxonomic classification.</title>
        <authorList>
            <person name="Goeker M."/>
        </authorList>
    </citation>
    <scope>NUCLEOTIDE SEQUENCE [LARGE SCALE GENOMIC DNA]</scope>
    <source>
        <strain evidence="1 2">DSM 28783</strain>
    </source>
</reference>